<keyword evidence="1" id="KW-0472">Membrane</keyword>
<dbReference type="PANTHER" id="PTHR23272:SF184">
    <property type="entry name" value="OS03G0311250 PROTEIN"/>
    <property type="match status" value="1"/>
</dbReference>
<keyword evidence="1" id="KW-0812">Transmembrane</keyword>
<evidence type="ECO:0000256" key="1">
    <source>
        <dbReference type="SAM" id="Phobius"/>
    </source>
</evidence>
<protein>
    <submittedName>
        <fullName evidence="2">Uncharacterized protein</fullName>
    </submittedName>
</protein>
<organism evidence="2 3">
    <name type="scientific">Xanthoceras sorbifolium</name>
    <dbReference type="NCBI Taxonomy" id="99658"/>
    <lineage>
        <taxon>Eukaryota</taxon>
        <taxon>Viridiplantae</taxon>
        <taxon>Streptophyta</taxon>
        <taxon>Embryophyta</taxon>
        <taxon>Tracheophyta</taxon>
        <taxon>Spermatophyta</taxon>
        <taxon>Magnoliopsida</taxon>
        <taxon>eudicotyledons</taxon>
        <taxon>Gunneridae</taxon>
        <taxon>Pentapetalae</taxon>
        <taxon>rosids</taxon>
        <taxon>malvids</taxon>
        <taxon>Sapindales</taxon>
        <taxon>Sapindaceae</taxon>
        <taxon>Xanthoceroideae</taxon>
        <taxon>Xanthoceras</taxon>
    </lineage>
</organism>
<dbReference type="PANTHER" id="PTHR23272">
    <property type="entry name" value="BED FINGER-RELATED"/>
    <property type="match status" value="1"/>
</dbReference>
<name>A0ABQ8HZ36_9ROSI</name>
<evidence type="ECO:0000313" key="3">
    <source>
        <dbReference type="Proteomes" id="UP000827721"/>
    </source>
</evidence>
<dbReference type="Proteomes" id="UP000827721">
    <property type="component" value="Unassembled WGS sequence"/>
</dbReference>
<gene>
    <name evidence="2" type="ORF">JRO89_XS06G0222300</name>
</gene>
<proteinExistence type="predicted"/>
<feature type="transmembrane region" description="Helical" evidence="1">
    <location>
        <begin position="501"/>
        <end position="521"/>
    </location>
</feature>
<accession>A0ABQ8HZ36</accession>
<comment type="caution">
    <text evidence="2">The sequence shown here is derived from an EMBL/GenBank/DDBJ whole genome shotgun (WGS) entry which is preliminary data.</text>
</comment>
<reference evidence="2 3" key="1">
    <citation type="submission" date="2021-02" db="EMBL/GenBank/DDBJ databases">
        <title>Plant Genome Project.</title>
        <authorList>
            <person name="Zhang R.-G."/>
        </authorList>
    </citation>
    <scope>NUCLEOTIDE SEQUENCE [LARGE SCALE GENOMIC DNA]</scope>
    <source>
        <tissue evidence="2">Leaves</tissue>
    </source>
</reference>
<sequence>MIAIERAKSLGKEVTAEVIPWKQDLELNWEHWCNTTGLLKIDLDLKKAFLELVSMDPDFKSSNLTKEQWDQARVFHECSDYLADTVFLNHWTTYQTANRYFPVICSLYMKSLMFKKQEVLLCCLLGFKSKTDKYWCFYKLVLVVVVLSAVMKEKTGLVVKIALDLKEAFLDLVSMDPDFKYSNLTKEQWDQARVIDECSDYLIDTVFLNHWTTYQTANRAKSWGKEVTAKVIPWKQDLELKWEHRCNTTGLLKIALDLKEAFLETYQTANSCCSVISCNESENWFSSQGLLVDPIDYICDICDEVLNIIKGCLYKCMSEILNYIREASSKNRNFQIAIERAKSSGKEVIAEVIPSNQYLELKWEYWCNTAGLFKIALDLKVAFFELESVDPDFKSKYLTKEQWDQARVIDECYEDLTDTAFFNHWRHYQTANMYFSIICSLFTKSLMLKKHEVWLCYWFWFKSEADKYWCVYKLVLAVVVLSVVMKEKTDLVLSILMKEKIGLAVKVYAFIPLIIFVTSVMKF</sequence>
<keyword evidence="1" id="KW-1133">Transmembrane helix</keyword>
<evidence type="ECO:0000313" key="2">
    <source>
        <dbReference type="EMBL" id="KAH7569632.1"/>
    </source>
</evidence>
<dbReference type="EMBL" id="JAFEMO010000006">
    <property type="protein sequence ID" value="KAH7569632.1"/>
    <property type="molecule type" value="Genomic_DNA"/>
</dbReference>
<keyword evidence="3" id="KW-1185">Reference proteome</keyword>